<feature type="transmembrane region" description="Helical" evidence="7">
    <location>
        <begin position="122"/>
        <end position="141"/>
    </location>
</feature>
<dbReference type="AlphaFoldDB" id="A0A4S2LF19"/>
<feature type="region of interest" description="Disordered" evidence="6">
    <location>
        <begin position="401"/>
        <end position="429"/>
    </location>
</feature>
<dbReference type="PANTHER" id="PTHR10383">
    <property type="entry name" value="SERINE INCORPORATOR"/>
    <property type="match status" value="1"/>
</dbReference>
<dbReference type="InterPro" id="IPR005016">
    <property type="entry name" value="TDE1/TMS"/>
</dbReference>
<keyword evidence="3 7" id="KW-0812">Transmembrane</keyword>
<evidence type="ECO:0000256" key="7">
    <source>
        <dbReference type="SAM" id="Phobius"/>
    </source>
</evidence>
<evidence type="ECO:0000256" key="1">
    <source>
        <dbReference type="ARBA" id="ARBA00004141"/>
    </source>
</evidence>
<evidence type="ECO:0000256" key="2">
    <source>
        <dbReference type="ARBA" id="ARBA00006665"/>
    </source>
</evidence>
<comment type="subcellular location">
    <subcellularLocation>
        <location evidence="1">Membrane</location>
        <topology evidence="1">Multi-pass membrane protein</topology>
    </subcellularLocation>
</comment>
<reference evidence="8 9" key="1">
    <citation type="journal article" date="2019" name="BMC Genomics">
        <title>New insights from Opisthorchis felineus genome: update on genomics of the epidemiologically important liver flukes.</title>
        <authorList>
            <person name="Ershov N.I."/>
            <person name="Mordvinov V.A."/>
            <person name="Prokhortchouk E.B."/>
            <person name="Pakharukova M.Y."/>
            <person name="Gunbin K.V."/>
            <person name="Ustyantsev K."/>
            <person name="Genaev M.A."/>
            <person name="Blinov A.G."/>
            <person name="Mazur A."/>
            <person name="Boulygina E."/>
            <person name="Tsygankova S."/>
            <person name="Khrameeva E."/>
            <person name="Chekanov N."/>
            <person name="Fan G."/>
            <person name="Xiao A."/>
            <person name="Zhang H."/>
            <person name="Xu X."/>
            <person name="Yang H."/>
            <person name="Solovyev V."/>
            <person name="Lee S.M."/>
            <person name="Liu X."/>
            <person name="Afonnikov D.A."/>
            <person name="Skryabin K.G."/>
        </authorList>
    </citation>
    <scope>NUCLEOTIDE SEQUENCE [LARGE SCALE GENOMIC DNA]</scope>
    <source>
        <strain evidence="8">AK-0245</strain>
        <tissue evidence="8">Whole organism</tissue>
    </source>
</reference>
<feature type="region of interest" description="Disordered" evidence="6">
    <location>
        <begin position="551"/>
        <end position="630"/>
    </location>
</feature>
<sequence length="859" mass="96112">MNCIYRKLRCAFSGEPCFICCLKNVKESTTTRLSYSVILTVVVVLSTASHEGGLMGMLHSKYKSELGSLCGLLHAGENCTRFSGYIGIYRLCLPLFLFHTVMALLTMGVSSSQTLRGRIHNGFWAWKVLLLCGLYICAYLFPTLEDLVFVWMILGIIGGLIFIYVQHITLIDFAYELNGIWHAKSRKCMWYTFLIYLCTILLYLATVAAYTLFIISYGLPKQCSLNLTMTGINGGLTGLFAICSIFSNTLQKKQLWLPGAVTSAFVAFLTWSALNSQPAILTSDVPWQKRIGFSVDKQQNLTVHPLLVVADHLNRLLSDQVSTESPSAAKSITSPVSTIMLNQCLPGGIGSVATHMGKDIFTFLGLVLVIGWSLYSSFRATMQARRLGIRTKREKLKSLLAPIPEYPEPKGAKKKKRPGKDQVDFKETGFPDYLSNKEVRRQERALNMLADAVAHLPDPKIFRRPSARQPNAIQAPSSSTTGVAYDERQNPSGDLPDSSKQKPRKSPTDSTKDESPPPKSTLRVASSVPDLTITLRQLSKDARRRTDIRDLNWNPVDDSRPSLDTTKQSMRSPSRRQSKTPRGSAGPENNRLEDYLEPILRELHSKQSKIPKRRQDTKRIPSRPAKRRPLEKITDEEAVLELAKLSPDILPEKVGSQFFPTNGQSIPFIGEGKEPPALLPTRRSSQMSPLSINLFDPVMDDSVSLCSPDHLRYRFARSTSDVMLSKQGSRILASQPNLAASFAFLRPMLNVDAPRDEYLIYNETIASVYSYPWFHFIYALATLYLMTQLTNWFNPHISGVETLSSSWANMWMKLASSWIALVLYAWTIACPRLCIGRKLGETPLTPRTPQMSTTAVLPV</sequence>
<evidence type="ECO:0008006" key="10">
    <source>
        <dbReference type="Google" id="ProtNLM"/>
    </source>
</evidence>
<feature type="transmembrane region" description="Helical" evidence="7">
    <location>
        <begin position="88"/>
        <end position="110"/>
    </location>
</feature>
<evidence type="ECO:0000256" key="3">
    <source>
        <dbReference type="ARBA" id="ARBA00022692"/>
    </source>
</evidence>
<feature type="compositionally biased region" description="Basic and acidic residues" evidence="6">
    <location>
        <begin position="419"/>
        <end position="429"/>
    </location>
</feature>
<feature type="compositionally biased region" description="Polar residues" evidence="6">
    <location>
        <begin position="468"/>
        <end position="482"/>
    </location>
</feature>
<evidence type="ECO:0000256" key="4">
    <source>
        <dbReference type="ARBA" id="ARBA00022989"/>
    </source>
</evidence>
<keyword evidence="4 7" id="KW-1133">Transmembrane helix</keyword>
<comment type="caution">
    <text evidence="8">The sequence shown here is derived from an EMBL/GenBank/DDBJ whole genome shotgun (WGS) entry which is preliminary data.</text>
</comment>
<keyword evidence="5 7" id="KW-0472">Membrane</keyword>
<evidence type="ECO:0000313" key="9">
    <source>
        <dbReference type="Proteomes" id="UP000308267"/>
    </source>
</evidence>
<accession>A0A4S2LF19</accession>
<feature type="transmembrane region" description="Helical" evidence="7">
    <location>
        <begin position="360"/>
        <end position="378"/>
    </location>
</feature>
<keyword evidence="9" id="KW-1185">Reference proteome</keyword>
<evidence type="ECO:0000256" key="6">
    <source>
        <dbReference type="SAM" id="MobiDB-lite"/>
    </source>
</evidence>
<feature type="transmembrane region" description="Helical" evidence="7">
    <location>
        <begin position="147"/>
        <end position="165"/>
    </location>
</feature>
<feature type="region of interest" description="Disordered" evidence="6">
    <location>
        <begin position="462"/>
        <end position="528"/>
    </location>
</feature>
<organism evidence="8 9">
    <name type="scientific">Opisthorchis felineus</name>
    <dbReference type="NCBI Taxonomy" id="147828"/>
    <lineage>
        <taxon>Eukaryota</taxon>
        <taxon>Metazoa</taxon>
        <taxon>Spiralia</taxon>
        <taxon>Lophotrochozoa</taxon>
        <taxon>Platyhelminthes</taxon>
        <taxon>Trematoda</taxon>
        <taxon>Digenea</taxon>
        <taxon>Opisthorchiida</taxon>
        <taxon>Opisthorchiata</taxon>
        <taxon>Opisthorchiidae</taxon>
        <taxon>Opisthorchis</taxon>
    </lineage>
</organism>
<feature type="compositionally biased region" description="Basic and acidic residues" evidence="6">
    <location>
        <begin position="506"/>
        <end position="516"/>
    </location>
</feature>
<evidence type="ECO:0000256" key="5">
    <source>
        <dbReference type="ARBA" id="ARBA00023136"/>
    </source>
</evidence>
<protein>
    <recommendedName>
        <fullName evidence="10">Serine incorporator 5</fullName>
    </recommendedName>
</protein>
<feature type="transmembrane region" description="Helical" evidence="7">
    <location>
        <begin position="771"/>
        <end position="790"/>
    </location>
</feature>
<name>A0A4S2LF19_OPIFE</name>
<evidence type="ECO:0000313" key="8">
    <source>
        <dbReference type="EMBL" id="TGZ61851.1"/>
    </source>
</evidence>
<feature type="transmembrane region" description="Helical" evidence="7">
    <location>
        <begin position="225"/>
        <end position="243"/>
    </location>
</feature>
<dbReference type="PANTHER" id="PTHR10383:SF9">
    <property type="entry name" value="SERINE INCORPORATOR, ISOFORM F"/>
    <property type="match status" value="1"/>
</dbReference>
<dbReference type="Proteomes" id="UP000308267">
    <property type="component" value="Unassembled WGS sequence"/>
</dbReference>
<proteinExistence type="inferred from homology"/>
<dbReference type="EMBL" id="SJOL01007796">
    <property type="protein sequence ID" value="TGZ61851.1"/>
    <property type="molecule type" value="Genomic_DNA"/>
</dbReference>
<gene>
    <name evidence="8" type="ORF">CRM22_007766</name>
</gene>
<comment type="similarity">
    <text evidence="2">Belongs to the TDE1 family.</text>
</comment>
<feature type="transmembrane region" description="Helical" evidence="7">
    <location>
        <begin position="255"/>
        <end position="274"/>
    </location>
</feature>
<feature type="transmembrane region" description="Helical" evidence="7">
    <location>
        <begin position="33"/>
        <end position="50"/>
    </location>
</feature>
<feature type="compositionally biased region" description="Polar residues" evidence="6">
    <location>
        <begin position="562"/>
        <end position="572"/>
    </location>
</feature>
<feature type="compositionally biased region" description="Basic and acidic residues" evidence="6">
    <location>
        <begin position="590"/>
        <end position="605"/>
    </location>
</feature>
<feature type="transmembrane region" description="Helical" evidence="7">
    <location>
        <begin position="810"/>
        <end position="829"/>
    </location>
</feature>
<dbReference type="OrthoDB" id="5963193at2759"/>
<dbReference type="Pfam" id="PF03348">
    <property type="entry name" value="Serinc"/>
    <property type="match status" value="2"/>
</dbReference>
<dbReference type="GO" id="GO:0016020">
    <property type="term" value="C:membrane"/>
    <property type="evidence" value="ECO:0007669"/>
    <property type="project" value="UniProtKB-SubCell"/>
</dbReference>
<feature type="transmembrane region" description="Helical" evidence="7">
    <location>
        <begin position="193"/>
        <end position="219"/>
    </location>
</feature>